<evidence type="ECO:0000256" key="1">
    <source>
        <dbReference type="SAM" id="MobiDB-lite"/>
    </source>
</evidence>
<sequence length="163" mass="17881">MGNVPSGQLMDPTAALRAKELELRSELPADPTDPAEQLEPDFALVQLDTTFVTLLSEISALESQHVDNREPRDAEHARSDEASRTQKVEAILARLAPIERAIMAAPALTIVGLGIKARHTAYVVSEYWDVPIEHLEWDARAVRLLIDAICNVAGVRLPISQEA</sequence>
<protein>
    <submittedName>
        <fullName evidence="2">Uncharacterized protein</fullName>
    </submittedName>
</protein>
<proteinExistence type="predicted"/>
<gene>
    <name evidence="2" type="ORF">S58_05440</name>
</gene>
<evidence type="ECO:0000313" key="2">
    <source>
        <dbReference type="EMBL" id="BAM86558.1"/>
    </source>
</evidence>
<dbReference type="AlphaFoldDB" id="M4Z0G8"/>
<name>M4Z0G8_9BRAD</name>
<dbReference type="HOGENOM" id="CLU_110139_1_0_5"/>
<dbReference type="Proteomes" id="UP000011841">
    <property type="component" value="Chromosome"/>
</dbReference>
<feature type="region of interest" description="Disordered" evidence="1">
    <location>
        <begin position="63"/>
        <end position="83"/>
    </location>
</feature>
<dbReference type="KEGG" id="aol:S58_05440"/>
<dbReference type="EMBL" id="AP012603">
    <property type="protein sequence ID" value="BAM86558.1"/>
    <property type="molecule type" value="Genomic_DNA"/>
</dbReference>
<reference evidence="2 3" key="1">
    <citation type="journal article" date="2013" name="Appl. Environ. Microbiol.">
        <title>Genome analysis suggests that the soil oligotrophic bacterium Agromonas oligotrophica (Bradyrhizobium oligotrophicum) is a nitrogen-fixing symbiont of Aeschynomene indica.</title>
        <authorList>
            <person name="Okubo T."/>
            <person name="Fukushima S."/>
            <person name="Itakura M."/>
            <person name="Oshima K."/>
            <person name="Longtonglang A."/>
            <person name="Teaumroong N."/>
            <person name="Mitsui H."/>
            <person name="Hattori M."/>
            <person name="Hattori R."/>
            <person name="Hattori T."/>
            <person name="Minamisawa K."/>
        </authorList>
    </citation>
    <scope>NUCLEOTIDE SEQUENCE [LARGE SCALE GENOMIC DNA]</scope>
    <source>
        <strain evidence="2 3">S58</strain>
    </source>
</reference>
<accession>M4Z0G8</accession>
<organism evidence="2 3">
    <name type="scientific">Bradyrhizobium oligotrophicum S58</name>
    <dbReference type="NCBI Taxonomy" id="1245469"/>
    <lineage>
        <taxon>Bacteria</taxon>
        <taxon>Pseudomonadati</taxon>
        <taxon>Pseudomonadota</taxon>
        <taxon>Alphaproteobacteria</taxon>
        <taxon>Hyphomicrobiales</taxon>
        <taxon>Nitrobacteraceae</taxon>
        <taxon>Bradyrhizobium</taxon>
    </lineage>
</organism>
<feature type="compositionally biased region" description="Basic and acidic residues" evidence="1">
    <location>
        <begin position="64"/>
        <end position="83"/>
    </location>
</feature>
<keyword evidence="3" id="KW-1185">Reference proteome</keyword>
<evidence type="ECO:0000313" key="3">
    <source>
        <dbReference type="Proteomes" id="UP000011841"/>
    </source>
</evidence>